<name>A0ABM8PSS6_9HYPH</name>
<evidence type="ECO:0000256" key="5">
    <source>
        <dbReference type="ARBA" id="ARBA00023136"/>
    </source>
</evidence>
<protein>
    <recommendedName>
        <fullName evidence="12">Competence protein ComEC</fullName>
    </recommendedName>
</protein>
<keyword evidence="2" id="KW-1003">Cell membrane</keyword>
<evidence type="ECO:0000256" key="4">
    <source>
        <dbReference type="ARBA" id="ARBA00022989"/>
    </source>
</evidence>
<feature type="transmembrane region" description="Helical" evidence="7">
    <location>
        <begin position="331"/>
        <end position="351"/>
    </location>
</feature>
<keyword evidence="11" id="KW-1185">Reference proteome</keyword>
<feature type="transmembrane region" description="Helical" evidence="7">
    <location>
        <begin position="71"/>
        <end position="90"/>
    </location>
</feature>
<feature type="transmembrane region" description="Helical" evidence="7">
    <location>
        <begin position="46"/>
        <end position="64"/>
    </location>
</feature>
<organism evidence="10 11">
    <name type="scientific">Pseudorhizobium endolithicum</name>
    <dbReference type="NCBI Taxonomy" id="1191678"/>
    <lineage>
        <taxon>Bacteria</taxon>
        <taxon>Pseudomonadati</taxon>
        <taxon>Pseudomonadota</taxon>
        <taxon>Alphaproteobacteria</taxon>
        <taxon>Hyphomicrobiales</taxon>
        <taxon>Rhizobiaceae</taxon>
        <taxon>Rhizobium/Agrobacterium group</taxon>
        <taxon>Pseudorhizobium</taxon>
    </lineage>
</organism>
<keyword evidence="5 7" id="KW-0472">Membrane</keyword>
<feature type="region of interest" description="Disordered" evidence="6">
    <location>
        <begin position="633"/>
        <end position="658"/>
    </location>
</feature>
<feature type="transmembrane region" description="Helical" evidence="7">
    <location>
        <begin position="358"/>
        <end position="387"/>
    </location>
</feature>
<evidence type="ECO:0000256" key="7">
    <source>
        <dbReference type="SAM" id="Phobius"/>
    </source>
</evidence>
<evidence type="ECO:0000313" key="11">
    <source>
        <dbReference type="Proteomes" id="UP000606921"/>
    </source>
</evidence>
<dbReference type="NCBIfam" id="TIGR00360">
    <property type="entry name" value="ComEC_N-term"/>
    <property type="match status" value="1"/>
</dbReference>
<evidence type="ECO:0000256" key="2">
    <source>
        <dbReference type="ARBA" id="ARBA00022475"/>
    </source>
</evidence>
<evidence type="ECO:0000256" key="1">
    <source>
        <dbReference type="ARBA" id="ARBA00004651"/>
    </source>
</evidence>
<evidence type="ECO:0000256" key="3">
    <source>
        <dbReference type="ARBA" id="ARBA00022692"/>
    </source>
</evidence>
<dbReference type="PANTHER" id="PTHR30619:SF1">
    <property type="entry name" value="RECOMBINATION PROTEIN 2"/>
    <property type="match status" value="1"/>
</dbReference>
<reference evidence="10 11" key="1">
    <citation type="submission" date="2020-11" db="EMBL/GenBank/DDBJ databases">
        <authorList>
            <person name="Lassalle F."/>
        </authorList>
    </citation>
    <scope>NUCLEOTIDE SEQUENCE [LARGE SCALE GENOMIC DNA]</scope>
    <source>
        <strain evidence="10 11">JC140</strain>
    </source>
</reference>
<dbReference type="InterPro" id="IPR004477">
    <property type="entry name" value="ComEC_N"/>
</dbReference>
<evidence type="ECO:0000256" key="6">
    <source>
        <dbReference type="SAM" id="MobiDB-lite"/>
    </source>
</evidence>
<feature type="transmembrane region" description="Helical" evidence="7">
    <location>
        <begin position="290"/>
        <end position="311"/>
    </location>
</feature>
<dbReference type="InterPro" id="IPR025405">
    <property type="entry name" value="DUF4131"/>
</dbReference>
<dbReference type="RefSeq" id="WP_235988704.1">
    <property type="nucleotide sequence ID" value="NZ_CABFWF030000013.1"/>
</dbReference>
<dbReference type="EMBL" id="CABFWF030000013">
    <property type="protein sequence ID" value="CAD7046355.1"/>
    <property type="molecule type" value="Genomic_DNA"/>
</dbReference>
<gene>
    <name evidence="10" type="ORF">REJC140_04080</name>
</gene>
<evidence type="ECO:0000259" key="8">
    <source>
        <dbReference type="Pfam" id="PF03772"/>
    </source>
</evidence>
<dbReference type="InterPro" id="IPR052159">
    <property type="entry name" value="Competence_DNA_uptake"/>
</dbReference>
<evidence type="ECO:0000313" key="10">
    <source>
        <dbReference type="EMBL" id="CAD7046355.1"/>
    </source>
</evidence>
<feature type="transmembrane region" description="Helical" evidence="7">
    <location>
        <begin position="437"/>
        <end position="463"/>
    </location>
</feature>
<comment type="caution">
    <text evidence="10">The sequence shown here is derived from an EMBL/GenBank/DDBJ whole genome shotgun (WGS) entry which is preliminary data.</text>
</comment>
<keyword evidence="4 7" id="KW-1133">Transmembrane helix</keyword>
<accession>A0ABM8PSS6</accession>
<dbReference type="Pfam" id="PF03772">
    <property type="entry name" value="Competence"/>
    <property type="match status" value="1"/>
</dbReference>
<proteinExistence type="predicted"/>
<feature type="domain" description="DUF4131" evidence="9">
    <location>
        <begin position="71"/>
        <end position="221"/>
    </location>
</feature>
<sequence>MSADRRLAGPLRLLSRRKRVDSGWSREPSAAKLQKALNEEVSHGHAFLFIPVLIGGGAAVWFALPRDPPAFLVFTLLPLSLLALSVASPLGRIRSFLLSFSLLLIGAAAAEVETWRRATVILDSPVTTSVVGEVHRREPAGEGRWRYFIRVNATERPILKRPPEDVVLLARAKHRPFEAGDVLRGRARLSPPSGPALPGLNDFAFRSYYDGIGAVGFFYGAPQPAGTRKADERDWSERLSQRIFELRGTIADRIRATVAGDAGAFAAAIVTDERRAISEETTEALRISGLAHIVAISGLNMALAAGIFFIGLRSGLGLFTGFAQAWPIKKIAAVGALLMATVYYLISGFAVSAERAYLMMAVMLIAVLVDRAAISLRNVAISAIVILLVSPSEVMGPSFQMSFAATAALIAGYAFWSRRQSHREPHPFPTGHGRLAPFLTVWHLMAGIFATSLIGGLSTAIYSMDHFHRLSGYGLVANLAVMPIISFLVMPAGLVGMLLMPFGLDAPFLKLMGAGLEAVIHVAKAVSSWGGDVGVGRQHPWFLPVASVGLLLLTLLRTKLRLLGIPLIATAFLLSWQAQRAPLPDILVADDGTLVATLQPSPATNRTRPPGFVFDQWRRALLLTDPRKPVVSPGEDIAPKGVGEGGLSATGKEKDGGAFDDEQRHRHRAAMRQAFAAAGADAGRFQCLPKAWCVAVTDEGVAIAVVEDGRIAGIACDLAVLVVAPRAPFDQCRSGARLISGATLRRAGSLEISLNGSRDSHQWTIVAAMAGIDRPWSRHRLFDWRTGEFEAPVPSSRGEADQW</sequence>
<dbReference type="Proteomes" id="UP000606921">
    <property type="component" value="Unassembled WGS sequence"/>
</dbReference>
<evidence type="ECO:0000259" key="9">
    <source>
        <dbReference type="Pfam" id="PF13567"/>
    </source>
</evidence>
<dbReference type="Pfam" id="PF13567">
    <property type="entry name" value="DUF4131"/>
    <property type="match status" value="1"/>
</dbReference>
<keyword evidence="3 7" id="KW-0812">Transmembrane</keyword>
<comment type="subcellular location">
    <subcellularLocation>
        <location evidence="1">Cell membrane</location>
        <topology evidence="1">Multi-pass membrane protein</topology>
    </subcellularLocation>
</comment>
<dbReference type="PANTHER" id="PTHR30619">
    <property type="entry name" value="DNA INTERNALIZATION/COMPETENCE PROTEIN COMEC/REC2"/>
    <property type="match status" value="1"/>
</dbReference>
<feature type="transmembrane region" description="Helical" evidence="7">
    <location>
        <begin position="475"/>
        <end position="499"/>
    </location>
</feature>
<evidence type="ECO:0008006" key="12">
    <source>
        <dbReference type="Google" id="ProtNLM"/>
    </source>
</evidence>
<feature type="domain" description="ComEC/Rec2-related protein" evidence="8">
    <location>
        <begin position="270"/>
        <end position="558"/>
    </location>
</feature>